<keyword evidence="3" id="KW-1185">Reference proteome</keyword>
<feature type="compositionally biased region" description="Basic and acidic residues" evidence="1">
    <location>
        <begin position="1"/>
        <end position="15"/>
    </location>
</feature>
<organism evidence="2 3">
    <name type="scientific">Streptomyces luteireticuli</name>
    <dbReference type="NCBI Taxonomy" id="173858"/>
    <lineage>
        <taxon>Bacteria</taxon>
        <taxon>Bacillati</taxon>
        <taxon>Actinomycetota</taxon>
        <taxon>Actinomycetes</taxon>
        <taxon>Kitasatosporales</taxon>
        <taxon>Streptomycetaceae</taxon>
        <taxon>Streptomyces</taxon>
    </lineage>
</organism>
<feature type="region of interest" description="Disordered" evidence="1">
    <location>
        <begin position="1"/>
        <end position="63"/>
    </location>
</feature>
<dbReference type="EMBL" id="BAAABX010000007">
    <property type="protein sequence ID" value="GAA0388980.1"/>
    <property type="molecule type" value="Genomic_DNA"/>
</dbReference>
<feature type="compositionally biased region" description="Gly residues" evidence="1">
    <location>
        <begin position="21"/>
        <end position="34"/>
    </location>
</feature>
<evidence type="ECO:0000256" key="1">
    <source>
        <dbReference type="SAM" id="MobiDB-lite"/>
    </source>
</evidence>
<reference evidence="3" key="1">
    <citation type="journal article" date="2019" name="Int. J. Syst. Evol. Microbiol.">
        <title>The Global Catalogue of Microorganisms (GCM) 10K type strain sequencing project: providing services to taxonomists for standard genome sequencing and annotation.</title>
        <authorList>
            <consortium name="The Broad Institute Genomics Platform"/>
            <consortium name="The Broad Institute Genome Sequencing Center for Infectious Disease"/>
            <person name="Wu L."/>
            <person name="Ma J."/>
        </authorList>
    </citation>
    <scope>NUCLEOTIDE SEQUENCE [LARGE SCALE GENOMIC DNA]</scope>
    <source>
        <strain evidence="3">JCM 4788</strain>
    </source>
</reference>
<evidence type="ECO:0000313" key="2">
    <source>
        <dbReference type="EMBL" id="GAA0388980.1"/>
    </source>
</evidence>
<proteinExistence type="predicted"/>
<feature type="region of interest" description="Disordered" evidence="1">
    <location>
        <begin position="118"/>
        <end position="150"/>
    </location>
</feature>
<dbReference type="RefSeq" id="WP_344019677.1">
    <property type="nucleotide sequence ID" value="NZ_BAAABX010000007.1"/>
</dbReference>
<accession>A0ABP3I325</accession>
<dbReference type="Proteomes" id="UP001500879">
    <property type="component" value="Unassembled WGS sequence"/>
</dbReference>
<comment type="caution">
    <text evidence="2">The sequence shown here is derived from an EMBL/GenBank/DDBJ whole genome shotgun (WGS) entry which is preliminary data.</text>
</comment>
<gene>
    <name evidence="2" type="ORF">GCM10010357_07100</name>
</gene>
<name>A0ABP3I325_9ACTN</name>
<sequence>MAEAEGRKEVEDERPAQPAAEGGGFLDGIDGGTGDRAAHRGPHGRAGVEFGEPLHLLGGERGPEFDAAAQQFVDGDGAVQRECGAAGTEYGGQLTVEPVSDPGGTSPPLLATLRVDGERPASAPRPGRTHWACCPLRRGRPRQQGTHERL</sequence>
<evidence type="ECO:0000313" key="3">
    <source>
        <dbReference type="Proteomes" id="UP001500879"/>
    </source>
</evidence>
<protein>
    <submittedName>
        <fullName evidence="2">Uncharacterized protein</fullName>
    </submittedName>
</protein>